<evidence type="ECO:0000313" key="4">
    <source>
        <dbReference type="Proteomes" id="UP001597541"/>
    </source>
</evidence>
<dbReference type="Pfam" id="PF22422">
    <property type="entry name" value="MGH1-like_GH"/>
    <property type="match status" value="1"/>
</dbReference>
<name>A0ABW5PE86_9BACL</name>
<dbReference type="Proteomes" id="UP001597541">
    <property type="component" value="Unassembled WGS sequence"/>
</dbReference>
<keyword evidence="4" id="KW-1185">Reference proteome</keyword>
<gene>
    <name evidence="3" type="ORF">ACFSUF_12790</name>
</gene>
<proteinExistence type="predicted"/>
<dbReference type="RefSeq" id="WP_377603878.1">
    <property type="nucleotide sequence ID" value="NZ_JBHUME010000008.1"/>
</dbReference>
<dbReference type="EMBL" id="JBHUME010000008">
    <property type="protein sequence ID" value="MFD2613300.1"/>
    <property type="molecule type" value="Genomic_DNA"/>
</dbReference>
<protein>
    <submittedName>
        <fullName evidence="3">Glycogen debranching N-terminal domain-containing protein</fullName>
    </submittedName>
</protein>
<organism evidence="3 4">
    <name type="scientific">Paenibacillus gansuensis</name>
    <dbReference type="NCBI Taxonomy" id="306542"/>
    <lineage>
        <taxon>Bacteria</taxon>
        <taxon>Bacillati</taxon>
        <taxon>Bacillota</taxon>
        <taxon>Bacilli</taxon>
        <taxon>Bacillales</taxon>
        <taxon>Paenibacillaceae</taxon>
        <taxon>Paenibacillus</taxon>
    </lineage>
</organism>
<dbReference type="InterPro" id="IPR032856">
    <property type="entry name" value="GDE_N_bis"/>
</dbReference>
<dbReference type="Gene3D" id="1.50.10.10">
    <property type="match status" value="1"/>
</dbReference>
<dbReference type="InterPro" id="IPR012341">
    <property type="entry name" value="6hp_glycosidase-like_sf"/>
</dbReference>
<feature type="domain" description="Mannosylglycerate hydrolase MGH1-like glycoside hydrolase" evidence="2">
    <location>
        <begin position="281"/>
        <end position="588"/>
    </location>
</feature>
<dbReference type="InterPro" id="IPR054491">
    <property type="entry name" value="MGH1-like_GH"/>
</dbReference>
<reference evidence="4" key="1">
    <citation type="journal article" date="2019" name="Int. J. Syst. Evol. Microbiol.">
        <title>The Global Catalogue of Microorganisms (GCM) 10K type strain sequencing project: providing services to taxonomists for standard genome sequencing and annotation.</title>
        <authorList>
            <consortium name="The Broad Institute Genomics Platform"/>
            <consortium name="The Broad Institute Genome Sequencing Center for Infectious Disease"/>
            <person name="Wu L."/>
            <person name="Ma J."/>
        </authorList>
    </citation>
    <scope>NUCLEOTIDE SEQUENCE [LARGE SCALE GENOMIC DNA]</scope>
    <source>
        <strain evidence="4">KCTC 3950</strain>
    </source>
</reference>
<evidence type="ECO:0000259" key="2">
    <source>
        <dbReference type="Pfam" id="PF22422"/>
    </source>
</evidence>
<dbReference type="Pfam" id="PF14742">
    <property type="entry name" value="GDE_N_bis"/>
    <property type="match status" value="1"/>
</dbReference>
<sequence>MDYRVIKENDLFLMTEKSGDIPKGQSAGHGLYTKDTRFLSRLETELNGKKLILLSSPADDHDVLTFRLTNPHMEQDGNLLLWRESVEVIRKRFIYQGVLYETCRLTNYYPKAVTFEFSVMFDADFADMFVVRGYHGGKTGDRIPTVHEPCSFTLGYLGADGLKRTTKIQWDSQEARRSKDGKVDFTLTLHPKEYKEISFFVSPGIGGESKPIIPKEEALAKLTEGAAAWNSECTEAATDVPLFNSLWERGKQDLRVLLTDVGYGMFPVAGLPWFAVPFGRDSLIAALQMLSLNPEIAKGTLLTMAAFQGTQEDEWRDEQPGKIMHELRSGELAATKAIPFTPYYGTVDATPLFLLLAAEYYHWTADEELIHRLLPNLKNALAWIERFGDEDQDQFVEYYQKSSKGIANQGWKDSGDSIVHANGDYARAPIALSEVQGYVYQAKTRLAPILRKMGHLEWAEELEQSTKVLQVRFNREFWMEEEQYYAIALDREKRQVRSVTSNPGHLLMSGILPPERADAVAKRLTAPDLFSGYGIRTMSTGSAGYNPMSYHNGSVWPHDNSLCLMGLSSSGYAEESRMVMDGLMQAAVHFEAHRLPELFCGYEAGLNYPVPYPVACSPQAWAAATPVVFLQALLGIRPDAMERTISLRPMLLTGMNELIVNGIKAGKGSLSLRITREGDGSSPKTEILSNTTGFAVSFPEMLSAVSYK</sequence>
<comment type="caution">
    <text evidence="3">The sequence shown here is derived from an EMBL/GenBank/DDBJ whole genome shotgun (WGS) entry which is preliminary data.</text>
</comment>
<evidence type="ECO:0000313" key="3">
    <source>
        <dbReference type="EMBL" id="MFD2613300.1"/>
    </source>
</evidence>
<feature type="domain" description="Putative glycogen debranching enzyme N-terminal" evidence="1">
    <location>
        <begin position="6"/>
        <end position="198"/>
    </location>
</feature>
<evidence type="ECO:0000259" key="1">
    <source>
        <dbReference type="Pfam" id="PF14742"/>
    </source>
</evidence>
<dbReference type="SUPFAM" id="SSF48208">
    <property type="entry name" value="Six-hairpin glycosidases"/>
    <property type="match status" value="1"/>
</dbReference>
<accession>A0ABW5PE86</accession>
<dbReference type="InterPro" id="IPR008928">
    <property type="entry name" value="6-hairpin_glycosidase_sf"/>
</dbReference>